<feature type="chain" id="PRO_5011658288" description="PXPV repeat-containing protein" evidence="1">
    <location>
        <begin position="30"/>
        <end position="121"/>
    </location>
</feature>
<dbReference type="AlphaFoldDB" id="A0A1I1TH78"/>
<dbReference type="STRING" id="32040.SAMN04489710_103287"/>
<accession>A0A1I1TH78</accession>
<gene>
    <name evidence="2" type="ORF">SAMN04489710_103287</name>
</gene>
<proteinExistence type="predicted"/>
<dbReference type="RefSeq" id="WP_092950378.1">
    <property type="nucleotide sequence ID" value="NZ_FOMQ01000003.1"/>
</dbReference>
<protein>
    <recommendedName>
        <fullName evidence="4">PXPV repeat-containing protein</fullName>
    </recommendedName>
</protein>
<keyword evidence="1" id="KW-0732">Signal</keyword>
<dbReference type="EMBL" id="FOMQ01000003">
    <property type="protein sequence ID" value="SFD56498.1"/>
    <property type="molecule type" value="Genomic_DNA"/>
</dbReference>
<sequence length="121" mass="12458">MTKNRSLAAIAATAGMGLALLAASGAAQARDVFWSVGINSPGVVLGVGGGPGVVYGPPPAYVAPPPVYYSPPAPVYYAPPPVAYVPPRPVYYAPPPPVVYGGGYGYYGRPHWHGGGRGHWR</sequence>
<name>A0A1I1TH78_9BURK</name>
<organism evidence="2 3">
    <name type="scientific">Paracidovorax konjaci</name>
    <dbReference type="NCBI Taxonomy" id="32040"/>
    <lineage>
        <taxon>Bacteria</taxon>
        <taxon>Pseudomonadati</taxon>
        <taxon>Pseudomonadota</taxon>
        <taxon>Betaproteobacteria</taxon>
        <taxon>Burkholderiales</taxon>
        <taxon>Comamonadaceae</taxon>
        <taxon>Paracidovorax</taxon>
    </lineage>
</organism>
<reference evidence="3" key="1">
    <citation type="submission" date="2016-10" db="EMBL/GenBank/DDBJ databases">
        <authorList>
            <person name="Varghese N."/>
            <person name="Submissions S."/>
        </authorList>
    </citation>
    <scope>NUCLEOTIDE SEQUENCE [LARGE SCALE GENOMIC DNA]</scope>
    <source>
        <strain evidence="3">DSM 7481</strain>
    </source>
</reference>
<dbReference type="Proteomes" id="UP000199517">
    <property type="component" value="Unassembled WGS sequence"/>
</dbReference>
<keyword evidence="3" id="KW-1185">Reference proteome</keyword>
<evidence type="ECO:0000256" key="1">
    <source>
        <dbReference type="SAM" id="SignalP"/>
    </source>
</evidence>
<evidence type="ECO:0000313" key="2">
    <source>
        <dbReference type="EMBL" id="SFD56498.1"/>
    </source>
</evidence>
<feature type="signal peptide" evidence="1">
    <location>
        <begin position="1"/>
        <end position="29"/>
    </location>
</feature>
<evidence type="ECO:0008006" key="4">
    <source>
        <dbReference type="Google" id="ProtNLM"/>
    </source>
</evidence>
<evidence type="ECO:0000313" key="3">
    <source>
        <dbReference type="Proteomes" id="UP000199517"/>
    </source>
</evidence>